<dbReference type="AlphaFoldDB" id="A0AAW2GRT8"/>
<evidence type="ECO:0000313" key="1">
    <source>
        <dbReference type="EMBL" id="KAL0130012.1"/>
    </source>
</evidence>
<organism evidence="1 2">
    <name type="scientific">Cardiocondyla obscurior</name>
    <dbReference type="NCBI Taxonomy" id="286306"/>
    <lineage>
        <taxon>Eukaryota</taxon>
        <taxon>Metazoa</taxon>
        <taxon>Ecdysozoa</taxon>
        <taxon>Arthropoda</taxon>
        <taxon>Hexapoda</taxon>
        <taxon>Insecta</taxon>
        <taxon>Pterygota</taxon>
        <taxon>Neoptera</taxon>
        <taxon>Endopterygota</taxon>
        <taxon>Hymenoptera</taxon>
        <taxon>Apocrita</taxon>
        <taxon>Aculeata</taxon>
        <taxon>Formicoidea</taxon>
        <taxon>Formicidae</taxon>
        <taxon>Myrmicinae</taxon>
        <taxon>Cardiocondyla</taxon>
    </lineage>
</organism>
<proteinExistence type="predicted"/>
<accession>A0AAW2GRT8</accession>
<sequence length="73" mass="9030">MHIQRDLIFADRERRSHFRISRSSHRRMYAWCSHFFFSFFFYRRRVADRRNDARCISFLVGCLTCLLHEDEPG</sequence>
<evidence type="ECO:0000313" key="2">
    <source>
        <dbReference type="Proteomes" id="UP001430953"/>
    </source>
</evidence>
<keyword evidence="2" id="KW-1185">Reference proteome</keyword>
<reference evidence="1 2" key="1">
    <citation type="submission" date="2023-03" db="EMBL/GenBank/DDBJ databases">
        <title>High recombination rates correlate with genetic variation in Cardiocondyla obscurior ants.</title>
        <authorList>
            <person name="Errbii M."/>
        </authorList>
    </citation>
    <scope>NUCLEOTIDE SEQUENCE [LARGE SCALE GENOMIC DNA]</scope>
    <source>
        <strain evidence="1">Alpha-2009</strain>
        <tissue evidence="1">Whole body</tissue>
    </source>
</reference>
<dbReference type="Proteomes" id="UP001430953">
    <property type="component" value="Unassembled WGS sequence"/>
</dbReference>
<gene>
    <name evidence="1" type="ORF">PUN28_001949</name>
</gene>
<comment type="caution">
    <text evidence="1">The sequence shown here is derived from an EMBL/GenBank/DDBJ whole genome shotgun (WGS) entry which is preliminary data.</text>
</comment>
<name>A0AAW2GRT8_9HYME</name>
<dbReference type="EMBL" id="JADYXP020000002">
    <property type="protein sequence ID" value="KAL0130012.1"/>
    <property type="molecule type" value="Genomic_DNA"/>
</dbReference>
<protein>
    <submittedName>
        <fullName evidence="1">Uncharacterized protein</fullName>
    </submittedName>
</protein>